<evidence type="ECO:0000313" key="2">
    <source>
        <dbReference type="EMBL" id="WAE70993.1"/>
    </source>
</evidence>
<dbReference type="Proteomes" id="UP001156498">
    <property type="component" value="Chromosome"/>
</dbReference>
<reference evidence="2 3" key="1">
    <citation type="journal article" date="2013" name="Int. J. Syst. Evol. Microbiol.">
        <title>Description of Streptomonospora sediminis sp. nov. and Streptomonospora nanhaiensis sp. nov., and reclassification of Nocardiopsis arabia Hozzein &amp; Goodfellow 2008 as Streptomonospora arabica comb. nov. and emended description of the genus Streptomonospora.</title>
        <authorList>
            <person name="Zhang D.F."/>
            <person name="Pan H.Q."/>
            <person name="He J."/>
            <person name="Zhang X.M."/>
            <person name="Zhang Y.G."/>
            <person name="Klenk H.P."/>
            <person name="Hu J.C."/>
            <person name="Li W.J."/>
        </authorList>
    </citation>
    <scope>NUCLEOTIDE SEQUENCE [LARGE SCALE GENOMIC DNA]</scope>
    <source>
        <strain evidence="2 3">12A09</strain>
    </source>
</reference>
<organism evidence="2 3">
    <name type="scientific">Streptomonospora nanhaiensis</name>
    <dbReference type="NCBI Taxonomy" id="1323731"/>
    <lineage>
        <taxon>Bacteria</taxon>
        <taxon>Bacillati</taxon>
        <taxon>Actinomycetota</taxon>
        <taxon>Actinomycetes</taxon>
        <taxon>Streptosporangiales</taxon>
        <taxon>Nocardiopsidaceae</taxon>
        <taxon>Streptomonospora</taxon>
    </lineage>
</organism>
<protein>
    <submittedName>
        <fullName evidence="2">Uncharacterized protein</fullName>
    </submittedName>
</protein>
<evidence type="ECO:0000256" key="1">
    <source>
        <dbReference type="SAM" id="MobiDB-lite"/>
    </source>
</evidence>
<dbReference type="RefSeq" id="WP_267944796.1">
    <property type="nucleotide sequence ID" value="NZ_CP113264.1"/>
</dbReference>
<sequence length="76" mass="8226">MRARASALARTSSASRARWQEDSAPTSRFSGVARRWRWSERLPAVEPGALFSVCALLVAEACSTGLPPWSNPGRAP</sequence>
<keyword evidence="3" id="KW-1185">Reference proteome</keyword>
<evidence type="ECO:0000313" key="3">
    <source>
        <dbReference type="Proteomes" id="UP001156498"/>
    </source>
</evidence>
<gene>
    <name evidence="2" type="ORF">OUQ99_17295</name>
</gene>
<accession>A0ABY6YFJ0</accession>
<feature type="region of interest" description="Disordered" evidence="1">
    <location>
        <begin position="1"/>
        <end position="24"/>
    </location>
</feature>
<name>A0ABY6YFJ0_9ACTN</name>
<feature type="compositionally biased region" description="Low complexity" evidence="1">
    <location>
        <begin position="1"/>
        <end position="17"/>
    </location>
</feature>
<dbReference type="EMBL" id="CP113264">
    <property type="protein sequence ID" value="WAE70993.1"/>
    <property type="molecule type" value="Genomic_DNA"/>
</dbReference>
<proteinExistence type="predicted"/>